<dbReference type="RefSeq" id="WP_127733145.1">
    <property type="nucleotide sequence ID" value="NZ_SACP01000029.1"/>
</dbReference>
<name>A0A3S2VQC3_9HYPH</name>
<dbReference type="AlphaFoldDB" id="A0A3S2VQC3"/>
<proteinExistence type="predicted"/>
<keyword evidence="2" id="KW-1185">Reference proteome</keyword>
<evidence type="ECO:0000313" key="2">
    <source>
        <dbReference type="Proteomes" id="UP000286997"/>
    </source>
</evidence>
<dbReference type="NCBIfam" id="NF005679">
    <property type="entry name" value="PRK07475.1"/>
    <property type="match status" value="1"/>
</dbReference>
<dbReference type="EMBL" id="SACP01000029">
    <property type="protein sequence ID" value="RVU14532.1"/>
    <property type="molecule type" value="Genomic_DNA"/>
</dbReference>
<protein>
    <submittedName>
        <fullName evidence="1">Aspartate/glutamate racemase family protein</fullName>
    </submittedName>
</protein>
<sequence>MPEAPPPAPPLGILMLDTAFPRPPGDVGHPATWPFPVRFRTVAGATARRVVDGDDGLLDAFVAAGAALAREGAVGLTTSCGFLARHQRALAARLPVPVATSSLLLLPLVERCLPAGRRAGVVTYDATALTDRHFSECGADPATPRVGLSADGAFRALIEGGAAYDRPALAAEAAEAARSLLAGHPGIGAIVLECTNLPPFARDLAAAFRLPVHDVVTLGRWLHAGLAPAPYALS</sequence>
<accession>A0A3S2VQC3</accession>
<reference evidence="1 2" key="1">
    <citation type="submission" date="2019-01" db="EMBL/GenBank/DDBJ databases">
        <authorList>
            <person name="Chen W.-M."/>
        </authorList>
    </citation>
    <scope>NUCLEOTIDE SEQUENCE [LARGE SCALE GENOMIC DNA]</scope>
    <source>
        <strain evidence="1 2">TER-1</strain>
    </source>
</reference>
<evidence type="ECO:0000313" key="1">
    <source>
        <dbReference type="EMBL" id="RVU14532.1"/>
    </source>
</evidence>
<dbReference type="OrthoDB" id="5465390at2"/>
<organism evidence="1 2">
    <name type="scientific">Methylobacterium oryzihabitans</name>
    <dbReference type="NCBI Taxonomy" id="2499852"/>
    <lineage>
        <taxon>Bacteria</taxon>
        <taxon>Pseudomonadati</taxon>
        <taxon>Pseudomonadota</taxon>
        <taxon>Alphaproteobacteria</taxon>
        <taxon>Hyphomicrobiales</taxon>
        <taxon>Methylobacteriaceae</taxon>
        <taxon>Methylobacterium</taxon>
    </lineage>
</organism>
<dbReference type="Proteomes" id="UP000286997">
    <property type="component" value="Unassembled WGS sequence"/>
</dbReference>
<comment type="caution">
    <text evidence="1">The sequence shown here is derived from an EMBL/GenBank/DDBJ whole genome shotgun (WGS) entry which is preliminary data.</text>
</comment>
<gene>
    <name evidence="1" type="ORF">EOE48_22595</name>
</gene>